<gene>
    <name evidence="4" type="ORF">AJ78_00538</name>
</gene>
<dbReference type="EMBL" id="LGRN01000009">
    <property type="protein sequence ID" value="OJD19470.1"/>
    <property type="molecule type" value="Genomic_DNA"/>
</dbReference>
<feature type="region of interest" description="Disordered" evidence="2">
    <location>
        <begin position="287"/>
        <end position="366"/>
    </location>
</feature>
<comment type="caution">
    <text evidence="4">The sequence shown here is derived from an EMBL/GenBank/DDBJ whole genome shotgun (WGS) entry which is preliminary data.</text>
</comment>
<feature type="domain" description="HORMA" evidence="3">
    <location>
        <begin position="83"/>
        <end position="306"/>
    </location>
</feature>
<feature type="compositionally biased region" description="Basic and acidic residues" evidence="2">
    <location>
        <begin position="197"/>
        <end position="209"/>
    </location>
</feature>
<dbReference type="InterPro" id="IPR036570">
    <property type="entry name" value="HORMA_dom_sf"/>
</dbReference>
<feature type="compositionally biased region" description="Low complexity" evidence="2">
    <location>
        <begin position="14"/>
        <end position="67"/>
    </location>
</feature>
<dbReference type="SUPFAM" id="SSF56019">
    <property type="entry name" value="The spindle assembly checkpoint protein mad2"/>
    <property type="match status" value="1"/>
</dbReference>
<dbReference type="OrthoDB" id="21254at2759"/>
<feature type="compositionally biased region" description="Polar residues" evidence="2">
    <location>
        <begin position="1"/>
        <end position="10"/>
    </location>
</feature>
<dbReference type="PROSITE" id="PS50815">
    <property type="entry name" value="HORMA"/>
    <property type="match status" value="1"/>
</dbReference>
<feature type="region of interest" description="Disordered" evidence="2">
    <location>
        <begin position="1"/>
        <end position="76"/>
    </location>
</feature>
<feature type="region of interest" description="Disordered" evidence="2">
    <location>
        <begin position="180"/>
        <end position="226"/>
    </location>
</feature>
<evidence type="ECO:0000256" key="1">
    <source>
        <dbReference type="ARBA" id="ARBA00010348"/>
    </source>
</evidence>
<accession>A0A1J9PT73</accession>
<dbReference type="GO" id="GO:0016035">
    <property type="term" value="C:zeta DNA polymerase complex"/>
    <property type="evidence" value="ECO:0007669"/>
    <property type="project" value="TreeGrafter"/>
</dbReference>
<evidence type="ECO:0000259" key="3">
    <source>
        <dbReference type="PROSITE" id="PS50815"/>
    </source>
</evidence>
<evidence type="ECO:0000256" key="2">
    <source>
        <dbReference type="SAM" id="MobiDB-lite"/>
    </source>
</evidence>
<organism evidence="4 5">
    <name type="scientific">Emergomyces pasteurianus Ep9510</name>
    <dbReference type="NCBI Taxonomy" id="1447872"/>
    <lineage>
        <taxon>Eukaryota</taxon>
        <taxon>Fungi</taxon>
        <taxon>Dikarya</taxon>
        <taxon>Ascomycota</taxon>
        <taxon>Pezizomycotina</taxon>
        <taxon>Eurotiomycetes</taxon>
        <taxon>Eurotiomycetidae</taxon>
        <taxon>Onygenales</taxon>
        <taxon>Ajellomycetaceae</taxon>
        <taxon>Emergomyces</taxon>
    </lineage>
</organism>
<dbReference type="PANTHER" id="PTHR11842:SF10">
    <property type="entry name" value="MITOTIC SPINDLE ASSEMBLY CHECKPOINT PROTEIN MAD2B"/>
    <property type="match status" value="1"/>
</dbReference>
<sequence>MAQSDNSIASNCDLRLSPAPSSFPLSAQPAGSGAPSPSPNSSNARHNYNNTTTTTNSNSNSDASNNHTHSHTHRTSPLPDTYAALASSVTSFLAVSIHQILYLRAIYPQPTFLPVRHFNHPVRQSRHPKVCTWVTDACAAVEAQLLKCSVAAVSVVILSARTNRPLERYTFDMTQIPEVPASDINTPFEKPSTTSPEDSRRHQPQEHEQQQQQQQQSTPKPPPRPAQVDLEAQFRAVLARLASACARLTPLPRGEEYTPTLHIVLRNNADSPAGVTKEEQLWIAAEPDRADLNSSNSNGGGGGSDGDGDNDGGGDGDGNNSNNITNGDLHPSHNSASSDNPAVKNGGGGEMDGRRGSRGRAKTVPVRTVDAGEMKLEVWVEEAKGKFEELDRIRAEYPP</sequence>
<dbReference type="InterPro" id="IPR045091">
    <property type="entry name" value="Mad2-like"/>
</dbReference>
<comment type="similarity">
    <text evidence="1">Belongs to the MAD2 family.</text>
</comment>
<keyword evidence="5" id="KW-1185">Reference proteome</keyword>
<dbReference type="Gene3D" id="3.30.900.10">
    <property type="entry name" value="HORMA domain"/>
    <property type="match status" value="1"/>
</dbReference>
<dbReference type="VEuPathDB" id="FungiDB:AJ78_00538"/>
<reference evidence="4 5" key="1">
    <citation type="submission" date="2015-07" db="EMBL/GenBank/DDBJ databases">
        <title>Emmonsia species relationships and genome sequence.</title>
        <authorList>
            <consortium name="The Broad Institute Genomics Platform"/>
            <person name="Cuomo C.A."/>
            <person name="Munoz J.F."/>
            <person name="Imamovic A."/>
            <person name="Priest M.E."/>
            <person name="Young S."/>
            <person name="Clay O.K."/>
            <person name="McEwen J.G."/>
        </authorList>
    </citation>
    <scope>NUCLEOTIDE SEQUENCE [LARGE SCALE GENOMIC DNA]</scope>
    <source>
        <strain evidence="4 5">UAMH 9510</strain>
    </source>
</reference>
<dbReference type="Pfam" id="PF02301">
    <property type="entry name" value="HORMA"/>
    <property type="match status" value="1"/>
</dbReference>
<dbReference type="STRING" id="1447872.A0A1J9PT73"/>
<evidence type="ECO:0000313" key="5">
    <source>
        <dbReference type="Proteomes" id="UP000182235"/>
    </source>
</evidence>
<dbReference type="PANTHER" id="PTHR11842">
    <property type="entry name" value="MITOTIC SPINDLE ASSEMBLY CHECKPOINT PROTEIN MAD2"/>
    <property type="match status" value="1"/>
</dbReference>
<name>A0A1J9PT73_9EURO</name>
<dbReference type="InterPro" id="IPR003511">
    <property type="entry name" value="HORMA_dom"/>
</dbReference>
<protein>
    <recommendedName>
        <fullName evidence="3">HORMA domain-containing protein</fullName>
    </recommendedName>
</protein>
<dbReference type="Proteomes" id="UP000182235">
    <property type="component" value="Unassembled WGS sequence"/>
</dbReference>
<dbReference type="AlphaFoldDB" id="A0A1J9PT73"/>
<proteinExistence type="inferred from homology"/>
<evidence type="ECO:0000313" key="4">
    <source>
        <dbReference type="EMBL" id="OJD19470.1"/>
    </source>
</evidence>